<dbReference type="EMBL" id="CAJRST010040888">
    <property type="protein sequence ID" value="CAG6020894.1"/>
    <property type="molecule type" value="Genomic_DNA"/>
</dbReference>
<organism evidence="1 2">
    <name type="scientific">Menidia menidia</name>
    <name type="common">Atlantic silverside</name>
    <dbReference type="NCBI Taxonomy" id="238744"/>
    <lineage>
        <taxon>Eukaryota</taxon>
        <taxon>Metazoa</taxon>
        <taxon>Chordata</taxon>
        <taxon>Craniata</taxon>
        <taxon>Vertebrata</taxon>
        <taxon>Euteleostomi</taxon>
        <taxon>Actinopterygii</taxon>
        <taxon>Neopterygii</taxon>
        <taxon>Teleostei</taxon>
        <taxon>Neoteleostei</taxon>
        <taxon>Acanthomorphata</taxon>
        <taxon>Ovalentaria</taxon>
        <taxon>Atherinomorphae</taxon>
        <taxon>Atheriniformes</taxon>
        <taxon>Atherinopsidae</taxon>
        <taxon>Menidiinae</taxon>
        <taxon>Menidia</taxon>
    </lineage>
</organism>
<dbReference type="OrthoDB" id="6435999at2759"/>
<gene>
    <name evidence="1" type="ORF">MMEN_LOCUS21213</name>
</gene>
<accession>A0A8S4BYZ3</accession>
<dbReference type="GO" id="GO:0031023">
    <property type="term" value="P:microtubule organizing center organization"/>
    <property type="evidence" value="ECO:0007669"/>
    <property type="project" value="TreeGrafter"/>
</dbReference>
<dbReference type="PANTHER" id="PTHR14352:SF2">
    <property type="entry name" value="HAUS AUGMIN-LIKE COMPLEX SUBUNIT 7"/>
    <property type="match status" value="1"/>
</dbReference>
<comment type="caution">
    <text evidence="1">The sequence shown here is derived from an EMBL/GenBank/DDBJ whole genome shotgun (WGS) entry which is preliminary data.</text>
</comment>
<reference evidence="1" key="1">
    <citation type="submission" date="2021-05" db="EMBL/GenBank/DDBJ databases">
        <authorList>
            <person name="Tigano A."/>
        </authorList>
    </citation>
    <scope>NUCLEOTIDE SEQUENCE</scope>
</reference>
<dbReference type="GO" id="GO:0070652">
    <property type="term" value="C:HAUS complex"/>
    <property type="evidence" value="ECO:0007669"/>
    <property type="project" value="TreeGrafter"/>
</dbReference>
<dbReference type="PANTHER" id="PTHR14352">
    <property type="entry name" value="HAUS AUGMIN-LIKE COMPLEX SUBUNIT 7"/>
    <property type="match status" value="1"/>
</dbReference>
<dbReference type="InterPro" id="IPR029711">
    <property type="entry name" value="Haus7-like"/>
</dbReference>
<sequence length="323" mass="36074">MAGPLTEKQLPRHVYELLQVLSCPMVQDLYLKETDSMLQVLCSPSELRTDILAWICSRISPSFEAMLPKLEDPDVLTKEMAALGHELTLCKADDLGLIRGDASPQRQLGFLQQLLTLVPHKRHTNEGELLLSELFAADSLPHLSQMLRPSLDPWPAQIKLLCKGTRTSPRPEEEADSLASLLESTQSELELLKSKCDFLGVEDRSPAPFSPGSLRLAAGDLQQLMKTFCRVFQSELRPFCSRPPPPLSPAAAIFHRLHGSLLACTTELEMLKELSETSSSVSLEAGQLQTEPRYWSRGEKQTLPNQLEEISKRMDTLLSQFQS</sequence>
<name>A0A8S4BYZ3_9TELE</name>
<keyword evidence="2" id="KW-1185">Reference proteome</keyword>
<dbReference type="Proteomes" id="UP000677803">
    <property type="component" value="Unassembled WGS sequence"/>
</dbReference>
<evidence type="ECO:0000313" key="1">
    <source>
        <dbReference type="EMBL" id="CAG6020894.1"/>
    </source>
</evidence>
<proteinExistence type="predicted"/>
<dbReference type="AlphaFoldDB" id="A0A8S4BYZ3"/>
<dbReference type="GO" id="GO:0051225">
    <property type="term" value="P:spindle assembly"/>
    <property type="evidence" value="ECO:0007669"/>
    <property type="project" value="TreeGrafter"/>
</dbReference>
<protein>
    <submittedName>
        <fullName evidence="1">(Atlantic silverside) hypothetical protein</fullName>
    </submittedName>
</protein>
<evidence type="ECO:0000313" key="2">
    <source>
        <dbReference type="Proteomes" id="UP000677803"/>
    </source>
</evidence>
<dbReference type="GO" id="GO:0051011">
    <property type="term" value="F:microtubule minus-end binding"/>
    <property type="evidence" value="ECO:0007669"/>
    <property type="project" value="TreeGrafter"/>
</dbReference>